<keyword evidence="7 8" id="KW-0472">Membrane</keyword>
<feature type="transmembrane region" description="Helical" evidence="8">
    <location>
        <begin position="292"/>
        <end position="311"/>
    </location>
</feature>
<dbReference type="GO" id="GO:0022857">
    <property type="term" value="F:transmembrane transporter activity"/>
    <property type="evidence" value="ECO:0007669"/>
    <property type="project" value="InterPro"/>
</dbReference>
<feature type="transmembrane region" description="Helical" evidence="8">
    <location>
        <begin position="453"/>
        <end position="480"/>
    </location>
</feature>
<feature type="transmembrane region" description="Helical" evidence="8">
    <location>
        <begin position="395"/>
        <end position="414"/>
    </location>
</feature>
<sequence>MAAIGPSDHKKVQAGPQESLEIEASHDLSTEQQLAGLATISAVKRTWGLRSIWILWIGAVLVSFTISYDQQTYQTYQPYATSSFGSLSLLSTIAVVQNVVAVIQQPLAKLADVYGRFPMLCVCVLIATIGEILLASAKNIQTFAGAQVFFTVGVVGLHLLLVILAGDSSDLRHRALMNVVPYAPGIITAWTASYVTSAVLTDTTWRWGYGVFCIIIPIISVPLLATLYFHQRKAKRFHLVETNTGTAWKHHFLVLQQLDPLGLLLFSAGMALILVPITLASSSTNTWKSGHIIAMIVVGVLSFVAFVIWEWKWAKWPVIPLGILKERTVSFGLVACILDYASWYTTATYLYTYLLVVRNLSVKAATNMTIIIPFTAVLGQLGAGVLAKYVGRYKWIMVSGVSLKVLGLGLMLRYRTADSHLASLAVAQVLQGIGEGSFNTAITGMQAAVPDNLLASIVAAFVTFCGIGGAIGGAVSGGIWTNVLLKQLVKHLPQTLQAELPEIYGSVVVAIQFPWGSADRDDINQAYDASMRVLIIVALVLASLEFLAVLGLKDFNLKTVDKERDYEASKVPRSSLPSDASSISLSASEDHTLLPDVHDGVDPPSLGLSAGIFDECFRAMEEANPVNLDGEHQLSDTLTDVLCSPASETSNVPSMDNFYFQHWSLNTVHILPPVFSEFTAQPPRFTPFRNAMLAVSAAHLAHVDSSTVVTYQSRRRSRYVPNKEHRHYGLRYYSAAVKLLGREMSTAPIQHPHEVVATLLLFHFFELDAGAFTAVLAHMEGIGKLISMIQEQLIATALGKRLLSTWLRSRSLVVNRRLSLAFSGQKQAMPSLWQVGIGNIDRTLGSLVTTRDSMTVILCECLQTVRKIILDFAVCRIQSPGRRTRHSMFASMLEQMSLPSSRGYTSMSKTAAIDNEYQASLRKQRLRLDQWHTKLDPFELPIESFVSESGNIPANGGSLHVQPLQFHTHDSAMNYAYYAAAQLLSSQEFWQRIAGVAAPSTLKPSKSRWETLILRITAGISPSECVYKNTFDIGIISLLSFCAGWSPDPAVACWVDGWVQKMEEHGVVLDGSVPISILKKLLNLVQEKKQEGCDLYLVSLSEPEDVDRDTIYTSGDQFLIAMCGKNWKTGCIWNEVSEFSI</sequence>
<dbReference type="Gene3D" id="1.20.1250.20">
    <property type="entry name" value="MFS general substrate transporter like domains"/>
    <property type="match status" value="2"/>
</dbReference>
<evidence type="ECO:0000256" key="1">
    <source>
        <dbReference type="ARBA" id="ARBA00004141"/>
    </source>
</evidence>
<feature type="transmembrane region" description="Helical" evidence="8">
    <location>
        <begin position="47"/>
        <end position="68"/>
    </location>
</feature>
<keyword evidence="5 8" id="KW-1133">Transmembrane helix</keyword>
<proteinExistence type="inferred from homology"/>
<feature type="transmembrane region" description="Helical" evidence="8">
    <location>
        <begin position="176"/>
        <end position="195"/>
    </location>
</feature>
<dbReference type="PROSITE" id="PS50850">
    <property type="entry name" value="MFS"/>
    <property type="match status" value="1"/>
</dbReference>
<evidence type="ECO:0000259" key="9">
    <source>
        <dbReference type="PROSITE" id="PS50850"/>
    </source>
</evidence>
<dbReference type="GO" id="GO:0006811">
    <property type="term" value="P:monoatomic ion transport"/>
    <property type="evidence" value="ECO:0007669"/>
    <property type="project" value="UniProtKB-KW"/>
</dbReference>
<dbReference type="AlphaFoldDB" id="A0A0D1WD46"/>
<keyword evidence="3" id="KW-0813">Transport</keyword>
<evidence type="ECO:0000256" key="8">
    <source>
        <dbReference type="SAM" id="Phobius"/>
    </source>
</evidence>
<evidence type="ECO:0000313" key="10">
    <source>
        <dbReference type="EMBL" id="KIV86650.1"/>
    </source>
</evidence>
<feature type="transmembrane region" description="Helical" evidence="8">
    <location>
        <begin position="331"/>
        <end position="352"/>
    </location>
</feature>
<accession>A0A0D1WD46</accession>
<feature type="transmembrane region" description="Helical" evidence="8">
    <location>
        <begin position="261"/>
        <end position="280"/>
    </location>
</feature>
<dbReference type="Proteomes" id="UP000053599">
    <property type="component" value="Unassembled WGS sequence"/>
</dbReference>
<name>A0A0D1WD46_9EURO</name>
<dbReference type="PANTHER" id="PTHR23501">
    <property type="entry name" value="MAJOR FACILITATOR SUPERFAMILY"/>
    <property type="match status" value="1"/>
</dbReference>
<reference evidence="10 11" key="1">
    <citation type="submission" date="2015-01" db="EMBL/GenBank/DDBJ databases">
        <title>The Genome Sequence of Exophiala sideris CBS121828.</title>
        <authorList>
            <consortium name="The Broad Institute Genomics Platform"/>
            <person name="Cuomo C."/>
            <person name="de Hoog S."/>
            <person name="Gorbushina A."/>
            <person name="Stielow B."/>
            <person name="Teixiera M."/>
            <person name="Abouelleil A."/>
            <person name="Chapman S.B."/>
            <person name="Priest M."/>
            <person name="Young S.K."/>
            <person name="Wortman J."/>
            <person name="Nusbaum C."/>
            <person name="Birren B."/>
        </authorList>
    </citation>
    <scope>NUCLEOTIDE SEQUENCE [LARGE SCALE GENOMIC DNA]</scope>
    <source>
        <strain evidence="10 11">CBS 121828</strain>
    </source>
</reference>
<feature type="domain" description="Major facilitator superfamily (MFS) profile" evidence="9">
    <location>
        <begin position="51"/>
        <end position="556"/>
    </location>
</feature>
<feature type="transmembrane region" description="Helical" evidence="8">
    <location>
        <begin position="80"/>
        <end position="103"/>
    </location>
</feature>
<dbReference type="InterPro" id="IPR021858">
    <property type="entry name" value="Fun_TF"/>
</dbReference>
<feature type="transmembrane region" description="Helical" evidence="8">
    <location>
        <begin position="207"/>
        <end position="229"/>
    </location>
</feature>
<evidence type="ECO:0000313" key="11">
    <source>
        <dbReference type="Proteomes" id="UP000053599"/>
    </source>
</evidence>
<dbReference type="InterPro" id="IPR010573">
    <property type="entry name" value="MFS_Str1/Tri12-like"/>
</dbReference>
<evidence type="ECO:0000256" key="3">
    <source>
        <dbReference type="ARBA" id="ARBA00022448"/>
    </source>
</evidence>
<dbReference type="GO" id="GO:0005886">
    <property type="term" value="C:plasma membrane"/>
    <property type="evidence" value="ECO:0007669"/>
    <property type="project" value="TreeGrafter"/>
</dbReference>
<comment type="subcellular location">
    <subcellularLocation>
        <location evidence="1">Membrane</location>
        <topology evidence="1">Multi-pass membrane protein</topology>
    </subcellularLocation>
</comment>
<organism evidence="10 11">
    <name type="scientific">Exophiala sideris</name>
    <dbReference type="NCBI Taxonomy" id="1016849"/>
    <lineage>
        <taxon>Eukaryota</taxon>
        <taxon>Fungi</taxon>
        <taxon>Dikarya</taxon>
        <taxon>Ascomycota</taxon>
        <taxon>Pezizomycotina</taxon>
        <taxon>Eurotiomycetes</taxon>
        <taxon>Chaetothyriomycetidae</taxon>
        <taxon>Chaetothyriales</taxon>
        <taxon>Herpotrichiellaceae</taxon>
        <taxon>Exophiala</taxon>
    </lineage>
</organism>
<evidence type="ECO:0000256" key="5">
    <source>
        <dbReference type="ARBA" id="ARBA00022989"/>
    </source>
</evidence>
<protein>
    <recommendedName>
        <fullName evidence="9">Major facilitator superfamily (MFS) profile domain-containing protein</fullName>
    </recommendedName>
</protein>
<dbReference type="EMBL" id="KN846951">
    <property type="protein sequence ID" value="KIV86650.1"/>
    <property type="molecule type" value="Genomic_DNA"/>
</dbReference>
<dbReference type="OrthoDB" id="4116485at2759"/>
<evidence type="ECO:0000256" key="6">
    <source>
        <dbReference type="ARBA" id="ARBA00023065"/>
    </source>
</evidence>
<evidence type="ECO:0000256" key="7">
    <source>
        <dbReference type="ARBA" id="ARBA00023136"/>
    </source>
</evidence>
<dbReference type="SUPFAM" id="SSF103473">
    <property type="entry name" value="MFS general substrate transporter"/>
    <property type="match status" value="1"/>
</dbReference>
<feature type="transmembrane region" description="Helical" evidence="8">
    <location>
        <begin position="115"/>
        <end position="137"/>
    </location>
</feature>
<dbReference type="PANTHER" id="PTHR23501:SF87">
    <property type="entry name" value="SIDEROPHORE IRON TRANSPORTER 2"/>
    <property type="match status" value="1"/>
</dbReference>
<dbReference type="FunFam" id="1.20.1250.20:FF:000197">
    <property type="entry name" value="Siderophore iron transporter 1"/>
    <property type="match status" value="1"/>
</dbReference>
<comment type="similarity">
    <text evidence="2">Belongs to the major facilitator superfamily.</text>
</comment>
<feature type="transmembrane region" description="Helical" evidence="8">
    <location>
        <begin position="143"/>
        <end position="164"/>
    </location>
</feature>
<dbReference type="InterPro" id="IPR036259">
    <property type="entry name" value="MFS_trans_sf"/>
</dbReference>
<dbReference type="InterPro" id="IPR020846">
    <property type="entry name" value="MFS_dom"/>
</dbReference>
<keyword evidence="4 8" id="KW-0812">Transmembrane</keyword>
<dbReference type="HOGENOM" id="CLU_277719_0_0_1"/>
<dbReference type="Pfam" id="PF06609">
    <property type="entry name" value="TRI12"/>
    <property type="match status" value="1"/>
</dbReference>
<evidence type="ECO:0000256" key="4">
    <source>
        <dbReference type="ARBA" id="ARBA00022692"/>
    </source>
</evidence>
<gene>
    <name evidence="10" type="ORF">PV11_02249</name>
</gene>
<feature type="transmembrane region" description="Helical" evidence="8">
    <location>
        <begin position="364"/>
        <end position="383"/>
    </location>
</feature>
<dbReference type="Pfam" id="PF11951">
    <property type="entry name" value="Fungal_trans_2"/>
    <property type="match status" value="1"/>
</dbReference>
<feature type="transmembrane region" description="Helical" evidence="8">
    <location>
        <begin position="533"/>
        <end position="552"/>
    </location>
</feature>
<evidence type="ECO:0000256" key="2">
    <source>
        <dbReference type="ARBA" id="ARBA00008335"/>
    </source>
</evidence>
<keyword evidence="6" id="KW-0406">Ion transport</keyword>